<feature type="chain" id="PRO_5019719026" description="Protein kinase domain-containing protein" evidence="4">
    <location>
        <begin position="26"/>
        <end position="627"/>
    </location>
</feature>
<dbReference type="AlphaFoldDB" id="A0A498JJZ6"/>
<feature type="domain" description="Protein kinase" evidence="5">
    <location>
        <begin position="429"/>
        <end position="627"/>
    </location>
</feature>
<protein>
    <recommendedName>
        <fullName evidence="5">Protein kinase domain-containing protein</fullName>
    </recommendedName>
</protein>
<keyword evidence="2" id="KW-0067">ATP-binding</keyword>
<accession>A0A498JJZ6</accession>
<evidence type="ECO:0000256" key="2">
    <source>
        <dbReference type="ARBA" id="ARBA00022840"/>
    </source>
</evidence>
<keyword evidence="4" id="KW-0732">Signal</keyword>
<comment type="caution">
    <text evidence="6">The sequence shown here is derived from an EMBL/GenBank/DDBJ whole genome shotgun (WGS) entry which is preliminary data.</text>
</comment>
<dbReference type="Pfam" id="PF07714">
    <property type="entry name" value="PK_Tyr_Ser-Thr"/>
    <property type="match status" value="1"/>
</dbReference>
<sequence>MRKLCWFTLAFPSLFLLAALSEADAKPSFQKGKVSCSVVEYWSASSQGSCSFILPNPRRFSVGKGELEVCVNNEVSANSCNTTKTGAALLMLRFGPGTHNTTSETEYLTATPHAISDTANKFTIMRMGCCNSSTPKGEGNVKSLVPEAVSTGNITVAATFIFWFVTGLGATASKSRLICPPLTVTNITSTRQNVYFQYTLPYMDASDESINVTSEKKRILHILISSWVTSNIVKWFYDGTSTFFIIAEQVVPRLKSSGHTCSMSSNLCCSLGKPKNTSHIRRRVESMLSDLCCPCVSLQKSIGRSNSRSWFEISTTTNTLYKVEDLSGFSLSTKTQEYICHRKTGTGYIPVPHISVFPIKLTLGLGLLCAFLMFGISGVYLSVKKHKFINLKAKFFQKNGGLLLEQHISSHGSPKIFTSEELKVAADYYNQIHTFSPVESGKVHKGLLSNGAIVAITETVVEEGQIGRFINEVVTHTKINHENVVKLLGYCLETEAPMLVYVLARNGTLFDYIHHVNGKKALSWHILLKIASESAAALAYLHSAAETSKPMIIHGNVNSSNILLSDCFVAKVFGFGSSRLVRVPSNESQMNTLVQQTVGYLDPEYLQTGQLTDRVMSIALESSCYNF</sequence>
<feature type="transmembrane region" description="Helical" evidence="3">
    <location>
        <begin position="361"/>
        <end position="383"/>
    </location>
</feature>
<dbReference type="GO" id="GO:0007166">
    <property type="term" value="P:cell surface receptor signaling pathway"/>
    <property type="evidence" value="ECO:0007669"/>
    <property type="project" value="InterPro"/>
</dbReference>
<dbReference type="GO" id="GO:0005886">
    <property type="term" value="C:plasma membrane"/>
    <property type="evidence" value="ECO:0007669"/>
    <property type="project" value="TreeGrafter"/>
</dbReference>
<dbReference type="Proteomes" id="UP000290289">
    <property type="component" value="Chromosome 7"/>
</dbReference>
<evidence type="ECO:0000313" key="6">
    <source>
        <dbReference type="EMBL" id="RXH95366.1"/>
    </source>
</evidence>
<name>A0A498JJZ6_MALDO</name>
<feature type="signal peptide" evidence="4">
    <location>
        <begin position="1"/>
        <end position="25"/>
    </location>
</feature>
<keyword evidence="7" id="KW-1185">Reference proteome</keyword>
<dbReference type="GO" id="GO:0005524">
    <property type="term" value="F:ATP binding"/>
    <property type="evidence" value="ECO:0007669"/>
    <property type="project" value="UniProtKB-KW"/>
</dbReference>
<dbReference type="InterPro" id="IPR045274">
    <property type="entry name" value="WAK-like"/>
</dbReference>
<keyword evidence="3" id="KW-0472">Membrane</keyword>
<evidence type="ECO:0000313" key="7">
    <source>
        <dbReference type="Proteomes" id="UP000290289"/>
    </source>
</evidence>
<keyword evidence="3" id="KW-1133">Transmembrane helix</keyword>
<dbReference type="PANTHER" id="PTHR27005">
    <property type="entry name" value="WALL-ASSOCIATED RECEPTOR KINASE-LIKE 21"/>
    <property type="match status" value="1"/>
</dbReference>
<dbReference type="Gene3D" id="3.30.200.20">
    <property type="entry name" value="Phosphorylase Kinase, domain 1"/>
    <property type="match status" value="1"/>
</dbReference>
<dbReference type="InterPro" id="IPR000719">
    <property type="entry name" value="Prot_kinase_dom"/>
</dbReference>
<dbReference type="SUPFAM" id="SSF56112">
    <property type="entry name" value="Protein kinase-like (PK-like)"/>
    <property type="match status" value="1"/>
</dbReference>
<dbReference type="PROSITE" id="PS50011">
    <property type="entry name" value="PROTEIN_KINASE_DOM"/>
    <property type="match status" value="1"/>
</dbReference>
<dbReference type="GO" id="GO:0004674">
    <property type="term" value="F:protein serine/threonine kinase activity"/>
    <property type="evidence" value="ECO:0007669"/>
    <property type="project" value="TreeGrafter"/>
</dbReference>
<evidence type="ECO:0000259" key="5">
    <source>
        <dbReference type="PROSITE" id="PS50011"/>
    </source>
</evidence>
<evidence type="ECO:0000256" key="3">
    <source>
        <dbReference type="SAM" id="Phobius"/>
    </source>
</evidence>
<evidence type="ECO:0000256" key="1">
    <source>
        <dbReference type="ARBA" id="ARBA00022741"/>
    </source>
</evidence>
<keyword evidence="3" id="KW-0812">Transmembrane</keyword>
<reference evidence="6 7" key="1">
    <citation type="submission" date="2018-10" db="EMBL/GenBank/DDBJ databases">
        <title>A high-quality apple genome assembly.</title>
        <authorList>
            <person name="Hu J."/>
        </authorList>
    </citation>
    <scope>NUCLEOTIDE SEQUENCE [LARGE SCALE GENOMIC DNA]</scope>
    <source>
        <strain evidence="7">cv. HFTH1</strain>
        <tissue evidence="6">Young leaf</tissue>
    </source>
</reference>
<keyword evidence="1" id="KW-0547">Nucleotide-binding</keyword>
<dbReference type="EMBL" id="RDQH01000333">
    <property type="protein sequence ID" value="RXH95366.1"/>
    <property type="molecule type" value="Genomic_DNA"/>
</dbReference>
<dbReference type="Gene3D" id="1.10.510.10">
    <property type="entry name" value="Transferase(Phosphotransferase) domain 1"/>
    <property type="match status" value="1"/>
</dbReference>
<dbReference type="InterPro" id="IPR001245">
    <property type="entry name" value="Ser-Thr/Tyr_kinase_cat_dom"/>
</dbReference>
<dbReference type="InterPro" id="IPR011009">
    <property type="entry name" value="Kinase-like_dom_sf"/>
</dbReference>
<gene>
    <name evidence="6" type="ORF">DVH24_025050</name>
</gene>
<evidence type="ECO:0000256" key="4">
    <source>
        <dbReference type="SAM" id="SignalP"/>
    </source>
</evidence>
<organism evidence="6 7">
    <name type="scientific">Malus domestica</name>
    <name type="common">Apple</name>
    <name type="synonym">Pyrus malus</name>
    <dbReference type="NCBI Taxonomy" id="3750"/>
    <lineage>
        <taxon>Eukaryota</taxon>
        <taxon>Viridiplantae</taxon>
        <taxon>Streptophyta</taxon>
        <taxon>Embryophyta</taxon>
        <taxon>Tracheophyta</taxon>
        <taxon>Spermatophyta</taxon>
        <taxon>Magnoliopsida</taxon>
        <taxon>eudicotyledons</taxon>
        <taxon>Gunneridae</taxon>
        <taxon>Pentapetalae</taxon>
        <taxon>rosids</taxon>
        <taxon>fabids</taxon>
        <taxon>Rosales</taxon>
        <taxon>Rosaceae</taxon>
        <taxon>Amygdaloideae</taxon>
        <taxon>Maleae</taxon>
        <taxon>Malus</taxon>
    </lineage>
</organism>
<proteinExistence type="predicted"/>
<dbReference type="PANTHER" id="PTHR27005:SF468">
    <property type="entry name" value="OS01G0310500 PROTEIN"/>
    <property type="match status" value="1"/>
</dbReference>